<sequence>MASSTLFPTTPSQKKSAAMTSSTLFTTTPSQLCSSKSGMFSASQALVRQSARTQLGSLWEKRVRITCQATSVPADDRVPDMGKR</sequence>
<gene>
    <name evidence="2" type="ORF">RJ641_015382</name>
</gene>
<organism evidence="2 3">
    <name type="scientific">Dillenia turbinata</name>
    <dbReference type="NCBI Taxonomy" id="194707"/>
    <lineage>
        <taxon>Eukaryota</taxon>
        <taxon>Viridiplantae</taxon>
        <taxon>Streptophyta</taxon>
        <taxon>Embryophyta</taxon>
        <taxon>Tracheophyta</taxon>
        <taxon>Spermatophyta</taxon>
        <taxon>Magnoliopsida</taxon>
        <taxon>eudicotyledons</taxon>
        <taxon>Gunneridae</taxon>
        <taxon>Pentapetalae</taxon>
        <taxon>Dilleniales</taxon>
        <taxon>Dilleniaceae</taxon>
        <taxon>Dillenia</taxon>
    </lineage>
</organism>
<evidence type="ECO:0000256" key="1">
    <source>
        <dbReference type="SAM" id="MobiDB-lite"/>
    </source>
</evidence>
<name>A0AAN8UM78_9MAGN</name>
<comment type="caution">
    <text evidence="2">The sequence shown here is derived from an EMBL/GenBank/DDBJ whole genome shotgun (WGS) entry which is preliminary data.</text>
</comment>
<protein>
    <submittedName>
        <fullName evidence="2">Uncharacterized protein</fullName>
    </submittedName>
</protein>
<reference evidence="2 3" key="1">
    <citation type="submission" date="2023-12" db="EMBL/GenBank/DDBJ databases">
        <title>A high-quality genome assembly for Dillenia turbinata (Dilleniales).</title>
        <authorList>
            <person name="Chanderbali A."/>
        </authorList>
    </citation>
    <scope>NUCLEOTIDE SEQUENCE [LARGE SCALE GENOMIC DNA]</scope>
    <source>
        <strain evidence="2">LSX21</strain>
        <tissue evidence="2">Leaf</tissue>
    </source>
</reference>
<accession>A0AAN8UM78</accession>
<proteinExistence type="predicted"/>
<dbReference type="Proteomes" id="UP001370490">
    <property type="component" value="Unassembled WGS sequence"/>
</dbReference>
<dbReference type="EMBL" id="JBAMMX010000021">
    <property type="protein sequence ID" value="KAK6919478.1"/>
    <property type="molecule type" value="Genomic_DNA"/>
</dbReference>
<feature type="region of interest" description="Disordered" evidence="1">
    <location>
        <begin position="1"/>
        <end position="21"/>
    </location>
</feature>
<dbReference type="AlphaFoldDB" id="A0AAN8UM78"/>
<evidence type="ECO:0000313" key="2">
    <source>
        <dbReference type="EMBL" id="KAK6919478.1"/>
    </source>
</evidence>
<evidence type="ECO:0000313" key="3">
    <source>
        <dbReference type="Proteomes" id="UP001370490"/>
    </source>
</evidence>
<keyword evidence="3" id="KW-1185">Reference proteome</keyword>